<proteinExistence type="predicted"/>
<gene>
    <name evidence="3" type="ORF">LAESUDRAFT_694627</name>
</gene>
<feature type="compositionally biased region" description="Low complexity" evidence="1">
    <location>
        <begin position="295"/>
        <end position="308"/>
    </location>
</feature>
<dbReference type="Proteomes" id="UP000076871">
    <property type="component" value="Unassembled WGS sequence"/>
</dbReference>
<dbReference type="InParanoid" id="A0A165GA16"/>
<keyword evidence="4" id="KW-1185">Reference proteome</keyword>
<dbReference type="EMBL" id="KV427610">
    <property type="protein sequence ID" value="KZT10048.1"/>
    <property type="molecule type" value="Genomic_DNA"/>
</dbReference>
<dbReference type="Pfam" id="PF00226">
    <property type="entry name" value="DnaJ"/>
    <property type="match status" value="1"/>
</dbReference>
<feature type="compositionally biased region" description="Basic and acidic residues" evidence="1">
    <location>
        <begin position="410"/>
        <end position="419"/>
    </location>
</feature>
<dbReference type="GO" id="GO:0051087">
    <property type="term" value="F:protein-folding chaperone binding"/>
    <property type="evidence" value="ECO:0007669"/>
    <property type="project" value="TreeGrafter"/>
</dbReference>
<organism evidence="3 4">
    <name type="scientific">Laetiporus sulphureus 93-53</name>
    <dbReference type="NCBI Taxonomy" id="1314785"/>
    <lineage>
        <taxon>Eukaryota</taxon>
        <taxon>Fungi</taxon>
        <taxon>Dikarya</taxon>
        <taxon>Basidiomycota</taxon>
        <taxon>Agaricomycotina</taxon>
        <taxon>Agaricomycetes</taxon>
        <taxon>Polyporales</taxon>
        <taxon>Laetiporus</taxon>
    </lineage>
</organism>
<feature type="compositionally biased region" description="Polar residues" evidence="1">
    <location>
        <begin position="377"/>
        <end position="401"/>
    </location>
</feature>
<dbReference type="GO" id="GO:0044183">
    <property type="term" value="F:protein folding chaperone"/>
    <property type="evidence" value="ECO:0007669"/>
    <property type="project" value="TreeGrafter"/>
</dbReference>
<dbReference type="PRINTS" id="PR00625">
    <property type="entry name" value="JDOMAIN"/>
</dbReference>
<dbReference type="InterPro" id="IPR036869">
    <property type="entry name" value="J_dom_sf"/>
</dbReference>
<reference evidence="3 4" key="1">
    <citation type="journal article" date="2016" name="Mol. Biol. Evol.">
        <title>Comparative Genomics of Early-Diverging Mushroom-Forming Fungi Provides Insights into the Origins of Lignocellulose Decay Capabilities.</title>
        <authorList>
            <person name="Nagy L.G."/>
            <person name="Riley R."/>
            <person name="Tritt A."/>
            <person name="Adam C."/>
            <person name="Daum C."/>
            <person name="Floudas D."/>
            <person name="Sun H."/>
            <person name="Yadav J.S."/>
            <person name="Pangilinan J."/>
            <person name="Larsson K.H."/>
            <person name="Matsuura K."/>
            <person name="Barry K."/>
            <person name="Labutti K."/>
            <person name="Kuo R."/>
            <person name="Ohm R.A."/>
            <person name="Bhattacharya S.S."/>
            <person name="Shirouzu T."/>
            <person name="Yoshinaga Y."/>
            <person name="Martin F.M."/>
            <person name="Grigoriev I.V."/>
            <person name="Hibbett D.S."/>
        </authorList>
    </citation>
    <scope>NUCLEOTIDE SEQUENCE [LARGE SCALE GENOMIC DNA]</scope>
    <source>
        <strain evidence="3 4">93-53</strain>
    </source>
</reference>
<evidence type="ECO:0000313" key="4">
    <source>
        <dbReference type="Proteomes" id="UP000076871"/>
    </source>
</evidence>
<feature type="region of interest" description="Disordered" evidence="1">
    <location>
        <begin position="377"/>
        <end position="491"/>
    </location>
</feature>
<dbReference type="CDD" id="cd06257">
    <property type="entry name" value="DnaJ"/>
    <property type="match status" value="1"/>
</dbReference>
<feature type="region of interest" description="Disordered" evidence="1">
    <location>
        <begin position="259"/>
        <end position="349"/>
    </location>
</feature>
<protein>
    <submittedName>
        <fullName evidence="3">DnaJ-domain-containing protein</fullName>
    </submittedName>
</protein>
<dbReference type="AlphaFoldDB" id="A0A165GA16"/>
<dbReference type="OrthoDB" id="442087at2759"/>
<dbReference type="PROSITE" id="PS50076">
    <property type="entry name" value="DNAJ_2"/>
    <property type="match status" value="1"/>
</dbReference>
<dbReference type="GO" id="GO:0051082">
    <property type="term" value="F:unfolded protein binding"/>
    <property type="evidence" value="ECO:0007669"/>
    <property type="project" value="TreeGrafter"/>
</dbReference>
<accession>A0A165GA16</accession>
<feature type="compositionally biased region" description="Basic and acidic residues" evidence="1">
    <location>
        <begin position="448"/>
        <end position="484"/>
    </location>
</feature>
<dbReference type="Gene3D" id="1.10.287.110">
    <property type="entry name" value="DnaJ domain"/>
    <property type="match status" value="1"/>
</dbReference>
<sequence length="491" mass="54546">MATNLYEVLGLDREATSEQIRKAYRKRALQTHPDRLMQGMSASDKEAAEEQFRLVNHAYEVLTNEENRKLYDRFGVWPPPVPEVEPQRPNGYHGDSFDSFASDPFFGSPSGFGSRRRPYAFTDPFELYNSLFGDVHRGFFDDNFYTDPFPSTSVPRSPFDRMGDPFGRSMFGGSLFGGLGSRSFLGGSMFPERMGPGSTSRVYGSASQAVGMNGQWVSQSTMTRTINGRTEQITKRRDAQGNEHIVYCSPDGERYTINGIEQPLPNGAIGSAPPPAQQLNSSPPAFAIPPPPPANSYVPPANNHYAAPQRPPQAQVPPQAQAYTTQTSSPPAYTDVPTHRPGSRHSASVASAAYTYPTKPAPPVERVSVQQQQMYTDPHATSGSQRSMSSHGHGSQTSHPYVSQAPPAHSPRDKERDPAYHGSKRFHRERTRSDGREQELPMSGGHTLSRDSRHREARHTSGDAGHRRERTDNHPHEHADEQEKKRFRGGW</sequence>
<dbReference type="STRING" id="1314785.A0A165GA16"/>
<dbReference type="GO" id="GO:0005737">
    <property type="term" value="C:cytoplasm"/>
    <property type="evidence" value="ECO:0007669"/>
    <property type="project" value="TreeGrafter"/>
</dbReference>
<dbReference type="GeneID" id="63823238"/>
<evidence type="ECO:0000259" key="2">
    <source>
        <dbReference type="PROSITE" id="PS50076"/>
    </source>
</evidence>
<evidence type="ECO:0000256" key="1">
    <source>
        <dbReference type="SAM" id="MobiDB-lite"/>
    </source>
</evidence>
<dbReference type="InterPro" id="IPR018253">
    <property type="entry name" value="DnaJ_domain_CS"/>
</dbReference>
<dbReference type="SMART" id="SM00271">
    <property type="entry name" value="DnaJ"/>
    <property type="match status" value="1"/>
</dbReference>
<dbReference type="PANTHER" id="PTHR43948:SF10">
    <property type="entry name" value="MRJ, ISOFORM E"/>
    <property type="match status" value="1"/>
</dbReference>
<dbReference type="RefSeq" id="XP_040767788.1">
    <property type="nucleotide sequence ID" value="XM_040906209.1"/>
</dbReference>
<dbReference type="InterPro" id="IPR001623">
    <property type="entry name" value="DnaJ_domain"/>
</dbReference>
<name>A0A165GA16_9APHY</name>
<dbReference type="PROSITE" id="PS00636">
    <property type="entry name" value="DNAJ_1"/>
    <property type="match status" value="1"/>
</dbReference>
<dbReference type="SUPFAM" id="SSF46565">
    <property type="entry name" value="Chaperone J-domain"/>
    <property type="match status" value="1"/>
</dbReference>
<evidence type="ECO:0000313" key="3">
    <source>
        <dbReference type="EMBL" id="KZT10048.1"/>
    </source>
</evidence>
<dbReference type="GO" id="GO:0005634">
    <property type="term" value="C:nucleus"/>
    <property type="evidence" value="ECO:0007669"/>
    <property type="project" value="TreeGrafter"/>
</dbReference>
<feature type="domain" description="J" evidence="2">
    <location>
        <begin position="4"/>
        <end position="75"/>
    </location>
</feature>
<dbReference type="PANTHER" id="PTHR43948">
    <property type="entry name" value="DNAJ HOMOLOG SUBFAMILY B"/>
    <property type="match status" value="1"/>
</dbReference>